<evidence type="ECO:0000256" key="1">
    <source>
        <dbReference type="SAM" id="Phobius"/>
    </source>
</evidence>
<keyword evidence="1" id="KW-0812">Transmembrane</keyword>
<dbReference type="EMBL" id="CP010904">
    <property type="protein sequence ID" value="AKJ65422.1"/>
    <property type="molecule type" value="Genomic_DNA"/>
</dbReference>
<proteinExistence type="predicted"/>
<sequence length="825" mass="93894">MIMNSWDHNPGARGKGALTEAGRSGVALVMVLGFLALLMIMAVAFAISMRTERLVSRAALHETQTSLMLDAAASRTMFLVDTFMNDEDQYFPDFRLVSGDPDVWGVSGTGADRVMIPDCFYYDEWIPSDLWDAVDEQSERMGWTSVTAGGEVVGRWAGLVINNSGLLDVNRIFSYERTNDVQRKNLYLSKDLLDEFRQDEDEEDLEKAFVYNRDRAEDRWVRAVNLGEVNSFNAGLFDTAARHLFTCSYFPEETFSYGDSVDVQPLILKNWYTDVRWNGWDVLYSVWRDDQRTELRNRLRQMLEDYVAEGNELTSVADSVESVQEYMDRFHYIRPHGAPDSPLADRYAYFSQVDSSESPMLNEIGVRRTVTRVVDKYTVKFEVDLEMVIPYLAVDRDEWGYAEMGGRAAEFHVDWRPVNNSEGWDFGDTSKDFGYKNFRYHHLDEVGGPDEASRLYHASLDFVSDTKTLAEAPAELPGLEIVCAYVLWRRDTGGAIQNFFYDAIPFRNGTLDTAVEVLSPGSGDESAFYECVDPRFNHLWNESWREVDTPSPGAMNEEARRLYSDLAGGKDGHWSMRRGSRVNDNGAGEIRYTRFENISGLGGAAYDVNRPWETVPLVGERAMPVFEYLRLCEDEGRYHRRVTNGVAVPDDKVSLLTRREGVLGSAFYNRGADRVQDEMRLPRFGTNTISAAEARALARVMINRIAEAEEPPANTFEALRLVSYEDLIEALPPDSIARNKHSIDRLIGQIYDLLHVRQNLFTVLLGAQKVEDRNGTPGIQSEEILGEKWALAVIWRDPLKTDEDGHVDENGLNRMKPLFFHWLDS</sequence>
<accession>A0A0G3EJ17</accession>
<evidence type="ECO:0000313" key="2">
    <source>
        <dbReference type="EMBL" id="AKJ65422.1"/>
    </source>
</evidence>
<evidence type="ECO:0000313" key="3">
    <source>
        <dbReference type="Proteomes" id="UP000035268"/>
    </source>
</evidence>
<dbReference type="AlphaFoldDB" id="A0A0G3EJ17"/>
<dbReference type="RefSeq" id="WP_160300812.1">
    <property type="nucleotide sequence ID" value="NZ_CP010904.1"/>
</dbReference>
<organism evidence="2 3">
    <name type="scientific">Kiritimatiella glycovorans</name>
    <dbReference type="NCBI Taxonomy" id="1307763"/>
    <lineage>
        <taxon>Bacteria</taxon>
        <taxon>Pseudomonadati</taxon>
        <taxon>Kiritimatiellota</taxon>
        <taxon>Kiritimatiellia</taxon>
        <taxon>Kiritimatiellales</taxon>
        <taxon>Kiritimatiellaceae</taxon>
        <taxon>Kiritimatiella</taxon>
    </lineage>
</organism>
<keyword evidence="1" id="KW-1133">Transmembrane helix</keyword>
<dbReference type="KEGG" id="vbl:L21SP4_02195"/>
<feature type="transmembrane region" description="Helical" evidence="1">
    <location>
        <begin position="25"/>
        <end position="47"/>
    </location>
</feature>
<reference evidence="2 3" key="2">
    <citation type="journal article" date="2016" name="ISME J.">
        <title>Characterization of the first cultured representative of Verrucomicrobia subdivision 5 indicates the proposal of a novel phylum.</title>
        <authorList>
            <person name="Spring S."/>
            <person name="Bunk B."/>
            <person name="Sproer C."/>
            <person name="Schumann P."/>
            <person name="Rohde M."/>
            <person name="Tindall B.J."/>
            <person name="Klenk H.P."/>
        </authorList>
    </citation>
    <scope>NUCLEOTIDE SEQUENCE [LARGE SCALE GENOMIC DNA]</scope>
    <source>
        <strain evidence="2 3">L21-Fru-AB</strain>
    </source>
</reference>
<name>A0A0G3EJ17_9BACT</name>
<protein>
    <submittedName>
        <fullName evidence="2">Uncharacterized protein</fullName>
    </submittedName>
</protein>
<keyword evidence="1" id="KW-0472">Membrane</keyword>
<gene>
    <name evidence="2" type="ORF">L21SP4_02195</name>
</gene>
<dbReference type="Proteomes" id="UP000035268">
    <property type="component" value="Chromosome"/>
</dbReference>
<dbReference type="STRING" id="1307763.L21SP4_02195"/>
<reference evidence="3" key="1">
    <citation type="submission" date="2015-02" db="EMBL/GenBank/DDBJ databases">
        <title>Description and complete genome sequence of the first cultured representative of the subdivision 5 of the Verrucomicrobia phylum.</title>
        <authorList>
            <person name="Spring S."/>
            <person name="Bunk B."/>
            <person name="Sproer C."/>
            <person name="Klenk H.-P."/>
        </authorList>
    </citation>
    <scope>NUCLEOTIDE SEQUENCE [LARGE SCALE GENOMIC DNA]</scope>
    <source>
        <strain evidence="3">L21-Fru-AB</strain>
    </source>
</reference>
<keyword evidence="3" id="KW-1185">Reference proteome</keyword>